<dbReference type="Proteomes" id="UP000541444">
    <property type="component" value="Unassembled WGS sequence"/>
</dbReference>
<evidence type="ECO:0000313" key="1">
    <source>
        <dbReference type="EMBL" id="KAF6144679.1"/>
    </source>
</evidence>
<comment type="caution">
    <text evidence="1">The sequence shown here is derived from an EMBL/GenBank/DDBJ whole genome shotgun (WGS) entry which is preliminary data.</text>
</comment>
<organism evidence="1 2">
    <name type="scientific">Kingdonia uniflora</name>
    <dbReference type="NCBI Taxonomy" id="39325"/>
    <lineage>
        <taxon>Eukaryota</taxon>
        <taxon>Viridiplantae</taxon>
        <taxon>Streptophyta</taxon>
        <taxon>Embryophyta</taxon>
        <taxon>Tracheophyta</taxon>
        <taxon>Spermatophyta</taxon>
        <taxon>Magnoliopsida</taxon>
        <taxon>Ranunculales</taxon>
        <taxon>Circaeasteraceae</taxon>
        <taxon>Kingdonia</taxon>
    </lineage>
</organism>
<keyword evidence="2" id="KW-1185">Reference proteome</keyword>
<feature type="non-terminal residue" evidence="1">
    <location>
        <position position="1"/>
    </location>
</feature>
<gene>
    <name evidence="1" type="ORF">GIB67_006171</name>
</gene>
<dbReference type="AlphaFoldDB" id="A0A7J7LQ31"/>
<sequence length="84" mass="9919">MFLFPPLFCAKSELRSEKKLWHKTRAQIISAPALFSRTLIGNFGSRIIREIPLFSHLYFTNFLFSDSQFQSRFHLQQQVIPQSK</sequence>
<proteinExistence type="predicted"/>
<accession>A0A7J7LQ31</accession>
<protein>
    <submittedName>
        <fullName evidence="1">Uncharacterized protein</fullName>
    </submittedName>
</protein>
<reference evidence="1 2" key="1">
    <citation type="journal article" date="2020" name="IScience">
        <title>Genome Sequencing of the Endangered Kingdonia uniflora (Circaeasteraceae, Ranunculales) Reveals Potential Mechanisms of Evolutionary Specialization.</title>
        <authorList>
            <person name="Sun Y."/>
            <person name="Deng T."/>
            <person name="Zhang A."/>
            <person name="Moore M.J."/>
            <person name="Landis J.B."/>
            <person name="Lin N."/>
            <person name="Zhang H."/>
            <person name="Zhang X."/>
            <person name="Huang J."/>
            <person name="Zhang X."/>
            <person name="Sun H."/>
            <person name="Wang H."/>
        </authorList>
    </citation>
    <scope>NUCLEOTIDE SEQUENCE [LARGE SCALE GENOMIC DNA]</scope>
    <source>
        <strain evidence="1">TB1705</strain>
        <tissue evidence="1">Leaf</tissue>
    </source>
</reference>
<dbReference type="EMBL" id="JACGCM010002114">
    <property type="protein sequence ID" value="KAF6144679.1"/>
    <property type="molecule type" value="Genomic_DNA"/>
</dbReference>
<name>A0A7J7LQ31_9MAGN</name>
<evidence type="ECO:0000313" key="2">
    <source>
        <dbReference type="Proteomes" id="UP000541444"/>
    </source>
</evidence>